<evidence type="ECO:0000256" key="7">
    <source>
        <dbReference type="PIRSR" id="PIRSR600715-1"/>
    </source>
</evidence>
<keyword evidence="4 8" id="KW-0812">Transmembrane</keyword>
<comment type="caution">
    <text evidence="9">The sequence shown here is derived from an EMBL/GenBank/DDBJ whole genome shotgun (WGS) entry which is preliminary data.</text>
</comment>
<feature type="transmembrane region" description="Helical" evidence="8">
    <location>
        <begin position="145"/>
        <end position="164"/>
    </location>
</feature>
<feature type="transmembrane region" description="Helical" evidence="8">
    <location>
        <begin position="289"/>
        <end position="311"/>
    </location>
</feature>
<feature type="transmembrane region" description="Helical" evidence="8">
    <location>
        <begin position="362"/>
        <end position="380"/>
    </location>
</feature>
<evidence type="ECO:0000313" key="10">
    <source>
        <dbReference type="Proteomes" id="UP000772181"/>
    </source>
</evidence>
<dbReference type="InterPro" id="IPR018480">
    <property type="entry name" value="PNAcMuramoyl-5peptid_Trfase_CS"/>
</dbReference>
<keyword evidence="7" id="KW-0479">Metal-binding</keyword>
<dbReference type="Gene3D" id="3.40.50.720">
    <property type="entry name" value="NAD(P)-binding Rossmann-like Domain"/>
    <property type="match status" value="1"/>
</dbReference>
<keyword evidence="2" id="KW-1003">Cell membrane</keyword>
<dbReference type="GO" id="GO:0044038">
    <property type="term" value="P:cell wall macromolecule biosynthetic process"/>
    <property type="evidence" value="ECO:0007669"/>
    <property type="project" value="TreeGrafter"/>
</dbReference>
<dbReference type="GO" id="GO:0009103">
    <property type="term" value="P:lipopolysaccharide biosynthetic process"/>
    <property type="evidence" value="ECO:0007669"/>
    <property type="project" value="TreeGrafter"/>
</dbReference>
<organism evidence="9 10">
    <name type="scientific">Tectimicrobiota bacterium</name>
    <dbReference type="NCBI Taxonomy" id="2528274"/>
    <lineage>
        <taxon>Bacteria</taxon>
        <taxon>Pseudomonadati</taxon>
        <taxon>Nitrospinota/Tectimicrobiota group</taxon>
        <taxon>Candidatus Tectimicrobiota</taxon>
    </lineage>
</organism>
<feature type="binding site" evidence="7">
    <location>
        <position position="58"/>
    </location>
    <ligand>
        <name>Mg(2+)</name>
        <dbReference type="ChEBI" id="CHEBI:18420"/>
    </ligand>
</feature>
<keyword evidence="6 8" id="KW-0472">Membrane</keyword>
<reference evidence="9" key="1">
    <citation type="submission" date="2020-07" db="EMBL/GenBank/DDBJ databases">
        <title>Huge and variable diversity of episymbiotic CPR bacteria and DPANN archaea in groundwater ecosystems.</title>
        <authorList>
            <person name="He C.Y."/>
            <person name="Keren R."/>
            <person name="Whittaker M."/>
            <person name="Farag I.F."/>
            <person name="Doudna J."/>
            <person name="Cate J.H.D."/>
            <person name="Banfield J.F."/>
        </authorList>
    </citation>
    <scope>NUCLEOTIDE SEQUENCE</scope>
    <source>
        <strain evidence="9">NC_groundwater_1482_Ag_S-0.65um_47_24</strain>
    </source>
</reference>
<dbReference type="InterPro" id="IPR000715">
    <property type="entry name" value="Glycosyl_transferase_4"/>
</dbReference>
<dbReference type="Pfam" id="PF13727">
    <property type="entry name" value="CoA_binding_3"/>
    <property type="match status" value="1"/>
</dbReference>
<comment type="subcellular location">
    <subcellularLocation>
        <location evidence="1">Cell membrane</location>
        <topology evidence="1">Multi-pass membrane protein</topology>
    </subcellularLocation>
</comment>
<dbReference type="InterPro" id="IPR029063">
    <property type="entry name" value="SAM-dependent_MTases_sf"/>
</dbReference>
<evidence type="ECO:0000256" key="6">
    <source>
        <dbReference type="ARBA" id="ARBA00023136"/>
    </source>
</evidence>
<feature type="binding site" evidence="7">
    <location>
        <position position="118"/>
    </location>
    <ligand>
        <name>Mg(2+)</name>
        <dbReference type="ChEBI" id="CHEBI:18420"/>
    </ligand>
</feature>
<feature type="non-terminal residue" evidence="9">
    <location>
        <position position="1"/>
    </location>
</feature>
<keyword evidence="3" id="KW-0808">Transferase</keyword>
<dbReference type="GO" id="GO:0071555">
    <property type="term" value="P:cell wall organization"/>
    <property type="evidence" value="ECO:0007669"/>
    <property type="project" value="TreeGrafter"/>
</dbReference>
<feature type="transmembrane region" description="Helical" evidence="8">
    <location>
        <begin position="38"/>
        <end position="59"/>
    </location>
</feature>
<dbReference type="EMBL" id="JACQWF010000392">
    <property type="protein sequence ID" value="MBI4596488.1"/>
    <property type="molecule type" value="Genomic_DNA"/>
</dbReference>
<dbReference type="AlphaFoldDB" id="A0A933LQS7"/>
<sequence>AKPALKFSFQFAAGFLVYLAGVQIKVIFIPFGGAGLNLGWLSLPVTLLWVVGVTNAFNLIDGLDGLASGVACIAAMSIFGVAFLGQNIPVAMLAVILTGSLVGFLRYNFYPASIFLGDSGSLFLGFVLSIISIRGSQKETTVVALATPLLALGLPIIDTFLAMVRRFLKSVITLNREDQSSDRPGHYSGLSLRFFKMFLPDRDHIHHKVLKKGLSHKNTVLVLYGVALAFGSLAFFNVALKNAHSGLFLFTVILATLLGITKLGYREMQFLKTGAILPLFDNIRVDRRILSVFLDILLISLAYYLAFLLRFDGLFYGLIKTSFLKTLPFIILIKLTVFWLAGLYRESWRYMNIADLIRVSKALLFGSVCVFIFVHLVFPVEILSKAIYSIDFLLSYFLIAGVRSCYRILEYFKKSNTEEGRRALIYGAGLGGNLALREFILNQELHIRPVGFIDDDESKSGVIFNGFPVIGSSEQVDWILEKYDIAEIVVASSKIGRERIERLKDVCLKKGVAIKKFQMSVASI</sequence>
<protein>
    <recommendedName>
        <fullName evidence="11">Glycosyl transferase</fullName>
    </recommendedName>
</protein>
<evidence type="ECO:0000256" key="4">
    <source>
        <dbReference type="ARBA" id="ARBA00022692"/>
    </source>
</evidence>
<keyword evidence="5 8" id="KW-1133">Transmembrane helix</keyword>
<evidence type="ECO:0000256" key="8">
    <source>
        <dbReference type="SAM" id="Phobius"/>
    </source>
</evidence>
<gene>
    <name evidence="9" type="ORF">HY730_08960</name>
</gene>
<dbReference type="GO" id="GO:0005886">
    <property type="term" value="C:plasma membrane"/>
    <property type="evidence" value="ECO:0007669"/>
    <property type="project" value="UniProtKB-SubCell"/>
</dbReference>
<feature type="transmembrane region" description="Helical" evidence="8">
    <location>
        <begin position="246"/>
        <end position="265"/>
    </location>
</feature>
<dbReference type="GO" id="GO:0046872">
    <property type="term" value="F:metal ion binding"/>
    <property type="evidence" value="ECO:0007669"/>
    <property type="project" value="UniProtKB-KW"/>
</dbReference>
<evidence type="ECO:0008006" key="11">
    <source>
        <dbReference type="Google" id="ProtNLM"/>
    </source>
</evidence>
<dbReference type="PANTHER" id="PTHR22926:SF3">
    <property type="entry name" value="UNDECAPRENYL-PHOSPHATE ALPHA-N-ACETYLGLUCOSAMINYL 1-PHOSPHATE TRANSFERASE"/>
    <property type="match status" value="1"/>
</dbReference>
<name>A0A933LQS7_UNCTE</name>
<dbReference type="Proteomes" id="UP000772181">
    <property type="component" value="Unassembled WGS sequence"/>
</dbReference>
<feature type="transmembrane region" description="Helical" evidence="8">
    <location>
        <begin position="114"/>
        <end position="133"/>
    </location>
</feature>
<evidence type="ECO:0000313" key="9">
    <source>
        <dbReference type="EMBL" id="MBI4596488.1"/>
    </source>
</evidence>
<feature type="transmembrane region" description="Helical" evidence="8">
    <location>
        <begin position="323"/>
        <end position="341"/>
    </location>
</feature>
<comment type="cofactor">
    <cofactor evidence="7">
        <name>Mg(2+)</name>
        <dbReference type="ChEBI" id="CHEBI:18420"/>
    </cofactor>
</comment>
<dbReference type="PANTHER" id="PTHR22926">
    <property type="entry name" value="PHOSPHO-N-ACETYLMURAMOYL-PENTAPEPTIDE-TRANSFERASE"/>
    <property type="match status" value="1"/>
</dbReference>
<feature type="transmembrane region" description="Helical" evidence="8">
    <location>
        <begin position="12"/>
        <end position="32"/>
    </location>
</feature>
<feature type="transmembrane region" description="Helical" evidence="8">
    <location>
        <begin position="386"/>
        <end position="406"/>
    </location>
</feature>
<feature type="transmembrane region" description="Helical" evidence="8">
    <location>
        <begin position="66"/>
        <end position="84"/>
    </location>
</feature>
<feature type="transmembrane region" description="Helical" evidence="8">
    <location>
        <begin position="221"/>
        <end position="240"/>
    </location>
</feature>
<accession>A0A933LQS7</accession>
<evidence type="ECO:0000256" key="3">
    <source>
        <dbReference type="ARBA" id="ARBA00022679"/>
    </source>
</evidence>
<dbReference type="SUPFAM" id="SSF53335">
    <property type="entry name" value="S-adenosyl-L-methionine-dependent methyltransferases"/>
    <property type="match status" value="1"/>
</dbReference>
<evidence type="ECO:0000256" key="2">
    <source>
        <dbReference type="ARBA" id="ARBA00022475"/>
    </source>
</evidence>
<dbReference type="CDD" id="cd06853">
    <property type="entry name" value="GT_WecA_like"/>
    <property type="match status" value="1"/>
</dbReference>
<keyword evidence="7" id="KW-0460">Magnesium</keyword>
<feature type="transmembrane region" description="Helical" evidence="8">
    <location>
        <begin position="90"/>
        <end position="107"/>
    </location>
</feature>
<dbReference type="GO" id="GO:0016780">
    <property type="term" value="F:phosphotransferase activity, for other substituted phosphate groups"/>
    <property type="evidence" value="ECO:0007669"/>
    <property type="project" value="InterPro"/>
</dbReference>
<evidence type="ECO:0000256" key="5">
    <source>
        <dbReference type="ARBA" id="ARBA00022989"/>
    </source>
</evidence>
<dbReference type="Pfam" id="PF00953">
    <property type="entry name" value="Glycos_transf_4"/>
    <property type="match status" value="1"/>
</dbReference>
<dbReference type="PROSITE" id="PS01348">
    <property type="entry name" value="MRAY_2"/>
    <property type="match status" value="1"/>
</dbReference>
<proteinExistence type="predicted"/>
<evidence type="ECO:0000256" key="1">
    <source>
        <dbReference type="ARBA" id="ARBA00004651"/>
    </source>
</evidence>